<organism evidence="1 2">
    <name type="scientific">Gossypium stocksii</name>
    <dbReference type="NCBI Taxonomy" id="47602"/>
    <lineage>
        <taxon>Eukaryota</taxon>
        <taxon>Viridiplantae</taxon>
        <taxon>Streptophyta</taxon>
        <taxon>Embryophyta</taxon>
        <taxon>Tracheophyta</taxon>
        <taxon>Spermatophyta</taxon>
        <taxon>Magnoliopsida</taxon>
        <taxon>eudicotyledons</taxon>
        <taxon>Gunneridae</taxon>
        <taxon>Pentapetalae</taxon>
        <taxon>rosids</taxon>
        <taxon>malvids</taxon>
        <taxon>Malvales</taxon>
        <taxon>Malvaceae</taxon>
        <taxon>Malvoideae</taxon>
        <taxon>Gossypium</taxon>
    </lineage>
</organism>
<protein>
    <submittedName>
        <fullName evidence="1">Uncharacterized protein</fullName>
    </submittedName>
</protein>
<accession>A0A9D3ZH89</accession>
<dbReference type="Proteomes" id="UP000828251">
    <property type="component" value="Unassembled WGS sequence"/>
</dbReference>
<evidence type="ECO:0000313" key="1">
    <source>
        <dbReference type="EMBL" id="KAH1038185.1"/>
    </source>
</evidence>
<name>A0A9D3ZH89_9ROSI</name>
<sequence length="273" mass="30013">MSPVLSARGIQIPNFAYELSIPEGSHRLSDTGDESSALSRDMCSFRRSIRIDRGSAQLERLRAGSKEKPKSFFYNYYRVSPRPWVLMVSSQEKSDANINLITVPTDIGIVGGAGTTPSLGSDSEEIAKRKQTVAVPLLLLLSVSPYSLPPTEEPFSEDDGELVPGCGNLSTRELQSMIGKWKASVPEAAKRSELRRTAEEHKAIGATWDELASKWKKSKDFYLDEGLSKSIVVPANDNTTIAPVENIEVVEREDEIARDLEEGGCALNDCKHV</sequence>
<evidence type="ECO:0000313" key="2">
    <source>
        <dbReference type="Proteomes" id="UP000828251"/>
    </source>
</evidence>
<dbReference type="AlphaFoldDB" id="A0A9D3ZH89"/>
<gene>
    <name evidence="1" type="ORF">J1N35_039928</name>
</gene>
<dbReference type="EMBL" id="JAIQCV010000012">
    <property type="protein sequence ID" value="KAH1038185.1"/>
    <property type="molecule type" value="Genomic_DNA"/>
</dbReference>
<proteinExistence type="predicted"/>
<comment type="caution">
    <text evidence="1">The sequence shown here is derived from an EMBL/GenBank/DDBJ whole genome shotgun (WGS) entry which is preliminary data.</text>
</comment>
<reference evidence="1 2" key="1">
    <citation type="journal article" date="2021" name="Plant Biotechnol. J.">
        <title>Multi-omics assisted identification of the key and species-specific regulatory components of drought-tolerant mechanisms in Gossypium stocksii.</title>
        <authorList>
            <person name="Yu D."/>
            <person name="Ke L."/>
            <person name="Zhang D."/>
            <person name="Wu Y."/>
            <person name="Sun Y."/>
            <person name="Mei J."/>
            <person name="Sun J."/>
            <person name="Sun Y."/>
        </authorList>
    </citation>
    <scope>NUCLEOTIDE SEQUENCE [LARGE SCALE GENOMIC DNA]</scope>
    <source>
        <strain evidence="2">cv. E1</strain>
        <tissue evidence="1">Leaf</tissue>
    </source>
</reference>
<keyword evidence="2" id="KW-1185">Reference proteome</keyword>